<dbReference type="EMBL" id="QGGT01000003">
    <property type="protein sequence ID" value="PWK33975.1"/>
    <property type="molecule type" value="Genomic_DNA"/>
</dbReference>
<dbReference type="Pfam" id="PF03466">
    <property type="entry name" value="LysR_substrate"/>
    <property type="match status" value="1"/>
</dbReference>
<organism evidence="6 7">
    <name type="scientific">Cupriavidus plantarum</name>
    <dbReference type="NCBI Taxonomy" id="942865"/>
    <lineage>
        <taxon>Bacteria</taxon>
        <taxon>Pseudomonadati</taxon>
        <taxon>Pseudomonadota</taxon>
        <taxon>Betaproteobacteria</taxon>
        <taxon>Burkholderiales</taxon>
        <taxon>Burkholderiaceae</taxon>
        <taxon>Cupriavidus</taxon>
    </lineage>
</organism>
<evidence type="ECO:0000313" key="7">
    <source>
        <dbReference type="Proteomes" id="UP000245754"/>
    </source>
</evidence>
<dbReference type="PANTHER" id="PTHR30537">
    <property type="entry name" value="HTH-TYPE TRANSCRIPTIONAL REGULATOR"/>
    <property type="match status" value="1"/>
</dbReference>
<dbReference type="Proteomes" id="UP000245754">
    <property type="component" value="Unassembled WGS sequence"/>
</dbReference>
<dbReference type="Gene3D" id="1.10.10.10">
    <property type="entry name" value="Winged helix-like DNA-binding domain superfamily/Winged helix DNA-binding domain"/>
    <property type="match status" value="1"/>
</dbReference>
<keyword evidence="3" id="KW-0238">DNA-binding</keyword>
<keyword evidence="7" id="KW-1185">Reference proteome</keyword>
<evidence type="ECO:0000256" key="3">
    <source>
        <dbReference type="ARBA" id="ARBA00023125"/>
    </source>
</evidence>
<dbReference type="SUPFAM" id="SSF53850">
    <property type="entry name" value="Periplasmic binding protein-like II"/>
    <property type="match status" value="1"/>
</dbReference>
<feature type="domain" description="HTH lysR-type" evidence="5">
    <location>
        <begin position="5"/>
        <end position="62"/>
    </location>
</feature>
<evidence type="ECO:0000256" key="4">
    <source>
        <dbReference type="ARBA" id="ARBA00023163"/>
    </source>
</evidence>
<comment type="caution">
    <text evidence="6">The sequence shown here is derived from an EMBL/GenBank/DDBJ whole genome shotgun (WGS) entry which is preliminary data.</text>
</comment>
<dbReference type="GO" id="GO:0043565">
    <property type="term" value="F:sequence-specific DNA binding"/>
    <property type="evidence" value="ECO:0007669"/>
    <property type="project" value="TreeGrafter"/>
</dbReference>
<evidence type="ECO:0000256" key="2">
    <source>
        <dbReference type="ARBA" id="ARBA00023015"/>
    </source>
</evidence>
<dbReference type="SUPFAM" id="SSF46785">
    <property type="entry name" value="Winged helix' DNA-binding domain"/>
    <property type="match status" value="1"/>
</dbReference>
<dbReference type="InterPro" id="IPR036390">
    <property type="entry name" value="WH_DNA-bd_sf"/>
</dbReference>
<dbReference type="Gene3D" id="3.40.190.10">
    <property type="entry name" value="Periplasmic binding protein-like II"/>
    <property type="match status" value="2"/>
</dbReference>
<dbReference type="InterPro" id="IPR036388">
    <property type="entry name" value="WH-like_DNA-bd_sf"/>
</dbReference>
<gene>
    <name evidence="6" type="ORF">C7419_103294</name>
</gene>
<name>A0A316EPI1_9BURK</name>
<evidence type="ECO:0000256" key="1">
    <source>
        <dbReference type="ARBA" id="ARBA00009437"/>
    </source>
</evidence>
<dbReference type="GO" id="GO:0003700">
    <property type="term" value="F:DNA-binding transcription factor activity"/>
    <property type="evidence" value="ECO:0007669"/>
    <property type="project" value="InterPro"/>
</dbReference>
<dbReference type="InterPro" id="IPR058163">
    <property type="entry name" value="LysR-type_TF_proteobact-type"/>
</dbReference>
<keyword evidence="2" id="KW-0805">Transcription regulation</keyword>
<sequence>MPTIPPLKAVVAFEASMRHSSFSLAADELGVTAGAVGQQVQKLEQWLGVPLFVRQTRQVTPTPEARIYMAQVQPALAEIVHASRRMRERRHNAVRLSMPPSFAAKWFAPRMAHFLQHHPGISLSLSTSTALVDFELEGIDLAVRHFSGEDPRLAVRLLRADEARAYCSPAYARKAKLGAPDALLSATLLHNSLHPHWAAWLARYSGLTARRIGSIAGIQFDQSLMAIDAAVRAQGVVLTSAILVEEEVASKLLVDPFGVGLPLPSGYYLVHPRAASLNDGARQLSQWLCAQFSVSCLQPSGADPADRVC</sequence>
<dbReference type="AlphaFoldDB" id="A0A316EPI1"/>
<dbReference type="CDD" id="cd08432">
    <property type="entry name" value="PBP2_GcdR_TrpI_HvrB_AmpR_like"/>
    <property type="match status" value="1"/>
</dbReference>
<proteinExistence type="inferred from homology"/>
<dbReference type="Pfam" id="PF00126">
    <property type="entry name" value="HTH_1"/>
    <property type="match status" value="1"/>
</dbReference>
<protein>
    <submittedName>
        <fullName evidence="6">LysR family transcriptional regulator</fullName>
    </submittedName>
</protein>
<dbReference type="GO" id="GO:0006351">
    <property type="term" value="P:DNA-templated transcription"/>
    <property type="evidence" value="ECO:0007669"/>
    <property type="project" value="TreeGrafter"/>
</dbReference>
<evidence type="ECO:0000313" key="6">
    <source>
        <dbReference type="EMBL" id="PWK33975.1"/>
    </source>
</evidence>
<dbReference type="InterPro" id="IPR000847">
    <property type="entry name" value="LysR_HTH_N"/>
</dbReference>
<reference evidence="6 7" key="1">
    <citation type="submission" date="2018-05" db="EMBL/GenBank/DDBJ databases">
        <title>Genomic Encyclopedia of Type Strains, Phase IV (KMG-V): Genome sequencing to study the core and pangenomes of soil and plant-associated prokaryotes.</title>
        <authorList>
            <person name="Whitman W."/>
        </authorList>
    </citation>
    <scope>NUCLEOTIDE SEQUENCE [LARGE SCALE GENOMIC DNA]</scope>
    <source>
        <strain evidence="6 7">SLV-132</strain>
    </source>
</reference>
<keyword evidence="4" id="KW-0804">Transcription</keyword>
<accession>A0A316EPI1</accession>
<dbReference type="PROSITE" id="PS50931">
    <property type="entry name" value="HTH_LYSR"/>
    <property type="match status" value="1"/>
</dbReference>
<comment type="similarity">
    <text evidence="1">Belongs to the LysR transcriptional regulatory family.</text>
</comment>
<dbReference type="RefSeq" id="WP_109584049.1">
    <property type="nucleotide sequence ID" value="NZ_QGGT01000003.1"/>
</dbReference>
<dbReference type="InterPro" id="IPR005119">
    <property type="entry name" value="LysR_subst-bd"/>
</dbReference>
<dbReference type="PANTHER" id="PTHR30537:SF74">
    <property type="entry name" value="HTH-TYPE TRANSCRIPTIONAL REGULATOR TRPI"/>
    <property type="match status" value="1"/>
</dbReference>
<dbReference type="PRINTS" id="PR00039">
    <property type="entry name" value="HTHLYSR"/>
</dbReference>
<evidence type="ECO:0000259" key="5">
    <source>
        <dbReference type="PROSITE" id="PS50931"/>
    </source>
</evidence>